<feature type="domain" description="CinA C-terminal" evidence="1">
    <location>
        <begin position="207"/>
        <end position="354"/>
    </location>
</feature>
<dbReference type="EMBL" id="FOXB01000001">
    <property type="protein sequence ID" value="SFO88152.1"/>
    <property type="molecule type" value="Genomic_DNA"/>
</dbReference>
<dbReference type="Gene3D" id="3.90.950.20">
    <property type="entry name" value="CinA-like"/>
    <property type="match status" value="1"/>
</dbReference>
<keyword evidence="3" id="KW-1185">Reference proteome</keyword>
<dbReference type="NCBIfam" id="TIGR00199">
    <property type="entry name" value="PncC_domain"/>
    <property type="match status" value="1"/>
</dbReference>
<name>A0A1I5KTC7_9BACT</name>
<dbReference type="InterPro" id="IPR008136">
    <property type="entry name" value="CinA_C"/>
</dbReference>
<dbReference type="Pfam" id="PF02464">
    <property type="entry name" value="CinA"/>
    <property type="match status" value="1"/>
</dbReference>
<sequence length="361" mass="40113">MKNRLIIIGKNLYLNTPFMEYIERELNHLGFLEQIIKLPETSTETVTLLQQQMAQEGNIIIVTNKNAFTPVSKLISTMIDDTLILKENLLIPSKSEIYDDNSFLIKFNNSAINVVMAEPGQTLPIFLIEHSEDRGILHIFHMDEESAKILLDPLSKTYEININITTLTPGWLQIEAVSKKYGQLEQFLKGAKQLLPDKAIVTDNIFAYIIEKLTLAKKSVTFAESCTGGLVAAQLTKEPGASNVFNGSLVTYSNALKAGWLGVEKETLEYYGAVSEQCVEQMLIGAKEITKADYALAISGIAGPGGGTAQKPVGTVFIGAIADERTIIEKLHFEGDRQYIQEQSMFYAYKILLQIGSNDFF</sequence>
<dbReference type="STRING" id="223786.SAMN05216234_10177"/>
<accession>A0A1I5KTC7</accession>
<evidence type="ECO:0000313" key="2">
    <source>
        <dbReference type="EMBL" id="SFO88152.1"/>
    </source>
</evidence>
<evidence type="ECO:0000313" key="3">
    <source>
        <dbReference type="Proteomes" id="UP000199227"/>
    </source>
</evidence>
<gene>
    <name evidence="2" type="ORF">SAMN05216234_10177</name>
</gene>
<dbReference type="OrthoDB" id="9801454at2"/>
<organism evidence="2 3">
    <name type="scientific">Hydrogenimonas thermophila</name>
    <dbReference type="NCBI Taxonomy" id="223786"/>
    <lineage>
        <taxon>Bacteria</taxon>
        <taxon>Pseudomonadati</taxon>
        <taxon>Campylobacterota</taxon>
        <taxon>Epsilonproteobacteria</taxon>
        <taxon>Campylobacterales</taxon>
        <taxon>Hydrogenimonadaceae</taxon>
        <taxon>Hydrogenimonas</taxon>
    </lineage>
</organism>
<evidence type="ECO:0000259" key="1">
    <source>
        <dbReference type="Pfam" id="PF02464"/>
    </source>
</evidence>
<protein>
    <submittedName>
        <fullName evidence="2">Nicotinamide-nucleotide amidase</fullName>
    </submittedName>
</protein>
<dbReference type="RefSeq" id="WP_092909799.1">
    <property type="nucleotide sequence ID" value="NZ_FOXB01000001.1"/>
</dbReference>
<proteinExistence type="predicted"/>
<dbReference type="AlphaFoldDB" id="A0A1I5KTC7"/>
<dbReference type="Proteomes" id="UP000199227">
    <property type="component" value="Unassembled WGS sequence"/>
</dbReference>
<dbReference type="SUPFAM" id="SSF142433">
    <property type="entry name" value="CinA-like"/>
    <property type="match status" value="1"/>
</dbReference>
<reference evidence="2 3" key="1">
    <citation type="submission" date="2016-10" db="EMBL/GenBank/DDBJ databases">
        <authorList>
            <person name="de Groot N.N."/>
        </authorList>
    </citation>
    <scope>NUCLEOTIDE SEQUENCE [LARGE SCALE GENOMIC DNA]</scope>
    <source>
        <strain evidence="2 3">EP1-55-1</strain>
    </source>
</reference>
<dbReference type="InterPro" id="IPR036653">
    <property type="entry name" value="CinA-like_C"/>
</dbReference>